<name>A0ABT5UAB7_9GAMM</name>
<evidence type="ECO:0000313" key="1">
    <source>
        <dbReference type="EMBL" id="MDE1463325.1"/>
    </source>
</evidence>
<protein>
    <recommendedName>
        <fullName evidence="3">Retention module-containing protein</fullName>
    </recommendedName>
</protein>
<accession>A0ABT5UAB7</accession>
<sequence>MTNQVSDSLSPHTQAAIGKVKSVTGKVVIISETGLERLAVTGDLLFRNDKILSQGAETVLEFVDGSQVSLGGNDRLVLTKEVFSDGNIEQQLNESSTSVETLQDAQRKLVSADAVESHSISQGATFHATVERDFAEVTVETELTKSSLEQEVLLDKKQHLLFTDDILTEDLVLFNSINQLNNTQSEMSVEYPVLTEIVKATDTTLNPSIRETTKQVKEGISDIRERFKIYDELGKSKSKLIAEKELVDLYKGNLKNVFVEDVDIGCNELGSIFYKAEENAWQFMPAQGFATNTLSVKLLVTVTDGLKRDEIVVKYSVNKENLSIVENNPLNANDVIEDNEGADLIFPGQVVTLNFVCNEVPQAPTLPINNYLENDDQQYDV</sequence>
<proteinExistence type="predicted"/>
<evidence type="ECO:0000313" key="2">
    <source>
        <dbReference type="Proteomes" id="UP001528823"/>
    </source>
</evidence>
<reference evidence="1 2" key="1">
    <citation type="submission" date="2022-11" db="EMBL/GenBank/DDBJ databases">
        <title>Spartinivicinus poritis sp. nov., isolated from scleractinian coral Porites lutea.</title>
        <authorList>
            <person name="Zhang G."/>
            <person name="Cai L."/>
            <person name="Wei Q."/>
        </authorList>
    </citation>
    <scope>NUCLEOTIDE SEQUENCE [LARGE SCALE GENOMIC DNA]</scope>
    <source>
        <strain evidence="1 2">A2-2</strain>
    </source>
</reference>
<dbReference type="EMBL" id="JAPMOU010000019">
    <property type="protein sequence ID" value="MDE1463325.1"/>
    <property type="molecule type" value="Genomic_DNA"/>
</dbReference>
<evidence type="ECO:0008006" key="3">
    <source>
        <dbReference type="Google" id="ProtNLM"/>
    </source>
</evidence>
<dbReference type="Proteomes" id="UP001528823">
    <property type="component" value="Unassembled WGS sequence"/>
</dbReference>
<dbReference type="RefSeq" id="WP_274689665.1">
    <property type="nucleotide sequence ID" value="NZ_JAPMOU010000019.1"/>
</dbReference>
<keyword evidence="2" id="KW-1185">Reference proteome</keyword>
<gene>
    <name evidence="1" type="ORF">ORQ98_15285</name>
</gene>
<comment type="caution">
    <text evidence="1">The sequence shown here is derived from an EMBL/GenBank/DDBJ whole genome shotgun (WGS) entry which is preliminary data.</text>
</comment>
<organism evidence="1 2">
    <name type="scientific">Spartinivicinus poritis</name>
    <dbReference type="NCBI Taxonomy" id="2994640"/>
    <lineage>
        <taxon>Bacteria</taxon>
        <taxon>Pseudomonadati</taxon>
        <taxon>Pseudomonadota</taxon>
        <taxon>Gammaproteobacteria</taxon>
        <taxon>Oceanospirillales</taxon>
        <taxon>Zooshikellaceae</taxon>
        <taxon>Spartinivicinus</taxon>
    </lineage>
</organism>